<dbReference type="Pfam" id="PF07714">
    <property type="entry name" value="PK_Tyr_Ser-Thr"/>
    <property type="match status" value="1"/>
</dbReference>
<evidence type="ECO:0000259" key="8">
    <source>
        <dbReference type="PROSITE" id="PS50011"/>
    </source>
</evidence>
<organism evidence="9 10">
    <name type="scientific">Porites lobata</name>
    <dbReference type="NCBI Taxonomy" id="104759"/>
    <lineage>
        <taxon>Eukaryota</taxon>
        <taxon>Metazoa</taxon>
        <taxon>Cnidaria</taxon>
        <taxon>Anthozoa</taxon>
        <taxon>Hexacorallia</taxon>
        <taxon>Scleractinia</taxon>
        <taxon>Fungiina</taxon>
        <taxon>Poritidae</taxon>
        <taxon>Porites</taxon>
    </lineage>
</organism>
<dbReference type="PROSITE" id="PS50011">
    <property type="entry name" value="PROTEIN_KINASE_DOM"/>
    <property type="match status" value="1"/>
</dbReference>
<dbReference type="InterPro" id="IPR027417">
    <property type="entry name" value="P-loop_NTPase"/>
</dbReference>
<keyword evidence="4" id="KW-0723">Serine/threonine-protein kinase</keyword>
<gene>
    <name evidence="9" type="ORF">PLOB_00041707</name>
</gene>
<evidence type="ECO:0000256" key="1">
    <source>
        <dbReference type="ARBA" id="ARBA00004496"/>
    </source>
</evidence>
<dbReference type="InterPro" id="IPR051302">
    <property type="entry name" value="Dual_SerThr-Tyr_Kinase"/>
</dbReference>
<keyword evidence="6" id="KW-0418">Kinase</keyword>
<evidence type="ECO:0000313" key="9">
    <source>
        <dbReference type="EMBL" id="CAH3141213.1"/>
    </source>
</evidence>
<dbReference type="PANTHER" id="PTHR46392">
    <property type="entry name" value="DUAL SERINE/THREONINE AND TYROSINE PROTEIN KINASE"/>
    <property type="match status" value="1"/>
</dbReference>
<comment type="similarity">
    <text evidence="2">Belongs to the protein kinase superfamily. TKL Ser/Thr protein kinase family. ROCO subfamily.</text>
</comment>
<evidence type="ECO:0000256" key="4">
    <source>
        <dbReference type="ARBA" id="ARBA00022527"/>
    </source>
</evidence>
<keyword evidence="3" id="KW-0963">Cytoplasm</keyword>
<comment type="subcellular location">
    <subcellularLocation>
        <location evidence="1">Cytoplasm</location>
    </subcellularLocation>
</comment>
<reference evidence="9 10" key="1">
    <citation type="submission" date="2022-05" db="EMBL/GenBank/DDBJ databases">
        <authorList>
            <consortium name="Genoscope - CEA"/>
            <person name="William W."/>
        </authorList>
    </citation>
    <scope>NUCLEOTIDE SEQUENCE [LARGE SCALE GENOMIC DNA]</scope>
</reference>
<evidence type="ECO:0000256" key="6">
    <source>
        <dbReference type="ARBA" id="ARBA00022777"/>
    </source>
</evidence>
<name>A0ABN8PD43_9CNID</name>
<comment type="caution">
    <text evidence="9">The sequence shown here is derived from an EMBL/GenBank/DDBJ whole genome shotgun (WGS) entry which is preliminary data.</text>
</comment>
<accession>A0ABN8PD43</accession>
<dbReference type="Gene3D" id="1.10.510.10">
    <property type="entry name" value="Transferase(Phosphotransferase) domain 1"/>
    <property type="match status" value="1"/>
</dbReference>
<evidence type="ECO:0000256" key="3">
    <source>
        <dbReference type="ARBA" id="ARBA00022490"/>
    </source>
</evidence>
<dbReference type="InterPro" id="IPR000719">
    <property type="entry name" value="Prot_kinase_dom"/>
</dbReference>
<dbReference type="SUPFAM" id="SSF56112">
    <property type="entry name" value="Protein kinase-like (PK-like)"/>
    <property type="match status" value="1"/>
</dbReference>
<evidence type="ECO:0000313" key="10">
    <source>
        <dbReference type="Proteomes" id="UP001159405"/>
    </source>
</evidence>
<feature type="compositionally biased region" description="Basic and acidic residues" evidence="7">
    <location>
        <begin position="257"/>
        <end position="270"/>
    </location>
</feature>
<feature type="domain" description="Protein kinase" evidence="8">
    <location>
        <begin position="653"/>
        <end position="929"/>
    </location>
</feature>
<evidence type="ECO:0000256" key="5">
    <source>
        <dbReference type="ARBA" id="ARBA00022679"/>
    </source>
</evidence>
<evidence type="ECO:0000256" key="2">
    <source>
        <dbReference type="ARBA" id="ARBA00008171"/>
    </source>
</evidence>
<dbReference type="EMBL" id="CALNXK010000066">
    <property type="protein sequence ID" value="CAH3141213.1"/>
    <property type="molecule type" value="Genomic_DNA"/>
</dbReference>
<proteinExistence type="inferred from homology"/>
<dbReference type="PANTHER" id="PTHR46392:SF1">
    <property type="entry name" value="DUAL SERINE_THREONINE AND TYROSINE PROTEIN KINASE"/>
    <property type="match status" value="1"/>
</dbReference>
<sequence length="929" mass="106013">MQKKLETIEELKLCSEKAITVLNETKQYLEEMKDQEIMSDEAIASIYTSTTVEEIKRALNKRPTVVFIGNRNCGKSAVLNEILGGSYLPVHETPCTSRIVKISYTPGKNTARVVDKSGQVAKSSITIGKIVPQDYVVVCDEGREKSDQLKCTVEIALKHPFLKSGIELIDSPGRNENNALDEVGDDFFEKDTTPFVVYIIDGNEHLKSSDLDTIRFLQDKYPHLSFMFVCNKVDTSAETQTFDNRSGDDLDSDEEETRMRPDEETSETKETIVFSQLKEHGLLVDSDRESCFFGISAKNTRRDRRDNRNNSKAREAFAEFEDGLLAFLSENIRSQSIHAVEKLLLLQISIFQAMRRARNNLPGTLFAISLELDKATNIGKSLHGELMSTIAKKELMRKVVNGSLQSLRERFLSVADQYQLCSKRQNTEEELKARTFYFKYLVRMDHCKHHLPFSPKKEDIPFLRFLITIYRAIQDWTFNVLRRSLERFINTATDHVEMHTKMIDNLFIRQAFHLHYGSGHWPKRNSLPSGVDLIYTFASKKLREAVTKLLIDGLFHAMEWKSSEANFRLGDEQTRRKIIELILSKFNRQVITESLCEACAECLEMIHSVLLKDIRNNRVTNEVLSADVSQKLEELAALYIPKLSLLTVQSFALNFRVTKGPITLGPVLKPTKHGQLHDCCGWANMTHPEASVAKVIERGKVKPEIWSQTSVDLFDTKEVQARLEEPHSNLLYLHGWLFPEPGVINVIMERADSDVTTALKQGLSLKARLKIAEDVANGLVALHGASYVHQDIKIDSILLNRNGTAKINMAKTKKPFEQTQQGTPFHISLEMYRNHSKSLESDRSYDIYAFGTLLWVLCEGSGNHRPKAYERYNTIAAMKVAAEKEIYPERPKDSSDACWELMTKCWRQRCVLTAVEILEGMKKILQNMY</sequence>
<dbReference type="Pfam" id="PF00350">
    <property type="entry name" value="Dynamin_N"/>
    <property type="match status" value="1"/>
</dbReference>
<feature type="region of interest" description="Disordered" evidence="7">
    <location>
        <begin position="240"/>
        <end position="270"/>
    </location>
</feature>
<dbReference type="Proteomes" id="UP001159405">
    <property type="component" value="Unassembled WGS sequence"/>
</dbReference>
<dbReference type="InterPro" id="IPR001245">
    <property type="entry name" value="Ser-Thr/Tyr_kinase_cat_dom"/>
</dbReference>
<protein>
    <recommendedName>
        <fullName evidence="8">Protein kinase domain-containing protein</fullName>
    </recommendedName>
</protein>
<dbReference type="Gene3D" id="3.40.50.300">
    <property type="entry name" value="P-loop containing nucleotide triphosphate hydrolases"/>
    <property type="match status" value="1"/>
</dbReference>
<keyword evidence="5" id="KW-0808">Transferase</keyword>
<dbReference type="SUPFAM" id="SSF52540">
    <property type="entry name" value="P-loop containing nucleoside triphosphate hydrolases"/>
    <property type="match status" value="1"/>
</dbReference>
<dbReference type="InterPro" id="IPR011009">
    <property type="entry name" value="Kinase-like_dom_sf"/>
</dbReference>
<dbReference type="InterPro" id="IPR045063">
    <property type="entry name" value="Dynamin_N"/>
</dbReference>
<evidence type="ECO:0000256" key="7">
    <source>
        <dbReference type="SAM" id="MobiDB-lite"/>
    </source>
</evidence>
<keyword evidence="10" id="KW-1185">Reference proteome</keyword>